<sequence>MKRLANTSRAARRSLPQRMLKRLIVPSSDAPKNSGWKQWFEHLQGNNVAKMKELQSSLMKDLKIDGEFHNELLMGEINQWHFRNDRATIATPTLLLHGYAATSMAFYRNFSGLSKYIKDLYAIDLPANGLSSTLPLDIHYPRALPLKVKIKDDHFRLPYTIDAMHNKCLIQNFEDYYLDALEQWRIDNKLDQINIVAHSFGGYLSFKYAVKYPHSVKKLCLVSPLGVERSIYSINNQWRSNMNYRIDYDNPSSKFYCKKMAPIPKIIFENQTRLLRCLGPLGAKLCWNYITAAYSRVPGDKYKEYIFELFYSKTGITSTAMDIFTSLFERNLLAKDPLLDAVCHLHTDSLMAIYGEHDWMNKAAGFELIREAEEKGIRAIYSEVVSSGHNLFLDNPLEFNSQVVDFLNE</sequence>
<dbReference type="GO" id="GO:0055088">
    <property type="term" value="P:lipid homeostasis"/>
    <property type="evidence" value="ECO:0007669"/>
    <property type="project" value="TreeGrafter"/>
</dbReference>
<dbReference type="EMBL" id="LT598491">
    <property type="protein sequence ID" value="SCW04229.1"/>
    <property type="molecule type" value="Genomic_DNA"/>
</dbReference>
<dbReference type="InterPro" id="IPR000073">
    <property type="entry name" value="AB_hydrolase_1"/>
</dbReference>
<dbReference type="Proteomes" id="UP000190831">
    <property type="component" value="Chromosome H"/>
</dbReference>
<dbReference type="InterPro" id="IPR029058">
    <property type="entry name" value="AB_hydrolase_fold"/>
</dbReference>
<name>A0A1G4MKE8_LACFM</name>
<dbReference type="GO" id="GO:0035965">
    <property type="term" value="P:cardiolipin acyl-chain remodeling"/>
    <property type="evidence" value="ECO:0007669"/>
    <property type="project" value="TreeGrafter"/>
</dbReference>
<dbReference type="OMA" id="YGQYDFM"/>
<evidence type="ECO:0000313" key="2">
    <source>
        <dbReference type="EMBL" id="SCW04229.1"/>
    </source>
</evidence>
<dbReference type="OrthoDB" id="7457040at2759"/>
<dbReference type="Gene3D" id="3.40.50.1820">
    <property type="entry name" value="alpha/beta hydrolase"/>
    <property type="match status" value="1"/>
</dbReference>
<evidence type="ECO:0000313" key="3">
    <source>
        <dbReference type="Proteomes" id="UP000190831"/>
    </source>
</evidence>
<gene>
    <name evidence="2" type="ORF">LAFE_0H08922G</name>
</gene>
<dbReference type="GO" id="GO:0005743">
    <property type="term" value="C:mitochondrial inner membrane"/>
    <property type="evidence" value="ECO:0007669"/>
    <property type="project" value="TreeGrafter"/>
</dbReference>
<dbReference type="AlphaFoldDB" id="A0A1G4MKE8"/>
<dbReference type="Pfam" id="PF00561">
    <property type="entry name" value="Abhydrolase_1"/>
    <property type="match status" value="1"/>
</dbReference>
<protein>
    <submittedName>
        <fullName evidence="2">LAFE_0H08922g1_1</fullName>
    </submittedName>
</protein>
<dbReference type="GO" id="GO:0042171">
    <property type="term" value="F:lysophosphatidic acid acyltransferase activity"/>
    <property type="evidence" value="ECO:0007669"/>
    <property type="project" value="TreeGrafter"/>
</dbReference>
<feature type="domain" description="AB hydrolase-1" evidence="1">
    <location>
        <begin position="94"/>
        <end position="396"/>
    </location>
</feature>
<organism evidence="2 3">
    <name type="scientific">Lachancea fermentati</name>
    <name type="common">Zygosaccharomyces fermentati</name>
    <dbReference type="NCBI Taxonomy" id="4955"/>
    <lineage>
        <taxon>Eukaryota</taxon>
        <taxon>Fungi</taxon>
        <taxon>Dikarya</taxon>
        <taxon>Ascomycota</taxon>
        <taxon>Saccharomycotina</taxon>
        <taxon>Saccharomycetes</taxon>
        <taxon>Saccharomycetales</taxon>
        <taxon>Saccharomycetaceae</taxon>
        <taxon>Lachancea</taxon>
    </lineage>
</organism>
<accession>A0A1G4MKE8</accession>
<dbReference type="SUPFAM" id="SSF53474">
    <property type="entry name" value="alpha/beta-Hydrolases"/>
    <property type="match status" value="1"/>
</dbReference>
<dbReference type="GO" id="GO:0004623">
    <property type="term" value="F:phospholipase A2 activity"/>
    <property type="evidence" value="ECO:0007669"/>
    <property type="project" value="TreeGrafter"/>
</dbReference>
<reference evidence="2 3" key="1">
    <citation type="submission" date="2016-03" db="EMBL/GenBank/DDBJ databases">
        <authorList>
            <person name="Devillers H."/>
        </authorList>
    </citation>
    <scope>NUCLEOTIDE SEQUENCE [LARGE SCALE GENOMIC DNA]</scope>
    <source>
        <strain evidence="2">CBS 6772</strain>
    </source>
</reference>
<dbReference type="GO" id="GO:0006654">
    <property type="term" value="P:phosphatidic acid biosynthetic process"/>
    <property type="evidence" value="ECO:0007669"/>
    <property type="project" value="TreeGrafter"/>
</dbReference>
<keyword evidence="3" id="KW-1185">Reference proteome</keyword>
<dbReference type="PANTHER" id="PTHR42886">
    <property type="entry name" value="RE40534P-RELATED"/>
    <property type="match status" value="1"/>
</dbReference>
<dbReference type="PANTHER" id="PTHR42886:SF23">
    <property type="entry name" value="1-ACYLGLYCEROL-3-PHOSPHATE O-ACYLTRANSFERASE ICT1-RELATED"/>
    <property type="match status" value="1"/>
</dbReference>
<proteinExistence type="predicted"/>
<evidence type="ECO:0000259" key="1">
    <source>
        <dbReference type="Pfam" id="PF00561"/>
    </source>
</evidence>
<dbReference type="STRING" id="4955.A0A1G4MKE8"/>